<dbReference type="InterPro" id="IPR036259">
    <property type="entry name" value="MFS_trans_sf"/>
</dbReference>
<evidence type="ECO:0000256" key="1">
    <source>
        <dbReference type="ARBA" id="ARBA00004651"/>
    </source>
</evidence>
<dbReference type="GO" id="GO:0005886">
    <property type="term" value="C:plasma membrane"/>
    <property type="evidence" value="ECO:0007669"/>
    <property type="project" value="UniProtKB-SubCell"/>
</dbReference>
<dbReference type="Gene3D" id="1.20.1250.20">
    <property type="entry name" value="MFS general substrate transporter like domains"/>
    <property type="match status" value="2"/>
</dbReference>
<dbReference type="GO" id="GO:0022857">
    <property type="term" value="F:transmembrane transporter activity"/>
    <property type="evidence" value="ECO:0007669"/>
    <property type="project" value="InterPro"/>
</dbReference>
<feature type="transmembrane region" description="Helical" evidence="7">
    <location>
        <begin position="181"/>
        <end position="199"/>
    </location>
</feature>
<comment type="subcellular location">
    <subcellularLocation>
        <location evidence="1">Cell membrane</location>
        <topology evidence="1">Multi-pass membrane protein</topology>
    </subcellularLocation>
</comment>
<dbReference type="KEGG" id="gfo:GFO_0020"/>
<evidence type="ECO:0000313" key="10">
    <source>
        <dbReference type="Proteomes" id="UP000000755"/>
    </source>
</evidence>
<dbReference type="EMBL" id="CU207366">
    <property type="protein sequence ID" value="CAL65011.1"/>
    <property type="molecule type" value="Genomic_DNA"/>
</dbReference>
<protein>
    <submittedName>
        <fullName evidence="9">Major facilitator superfamily permease</fullName>
    </submittedName>
</protein>
<evidence type="ECO:0000256" key="4">
    <source>
        <dbReference type="ARBA" id="ARBA00022692"/>
    </source>
</evidence>
<keyword evidence="4 7" id="KW-0812">Transmembrane</keyword>
<feature type="transmembrane region" description="Helical" evidence="7">
    <location>
        <begin position="299"/>
        <end position="316"/>
    </location>
</feature>
<dbReference type="PANTHER" id="PTHR23517">
    <property type="entry name" value="RESISTANCE PROTEIN MDTM, PUTATIVE-RELATED-RELATED"/>
    <property type="match status" value="1"/>
</dbReference>
<dbReference type="PANTHER" id="PTHR23517:SF3">
    <property type="entry name" value="INTEGRAL MEMBRANE TRANSPORT PROTEIN"/>
    <property type="match status" value="1"/>
</dbReference>
<evidence type="ECO:0000256" key="3">
    <source>
        <dbReference type="ARBA" id="ARBA00022475"/>
    </source>
</evidence>
<dbReference type="Proteomes" id="UP000000755">
    <property type="component" value="Chromosome"/>
</dbReference>
<accession>A0LXB6</accession>
<feature type="transmembrane region" description="Helical" evidence="7">
    <location>
        <begin position="265"/>
        <end position="287"/>
    </location>
</feature>
<feature type="transmembrane region" description="Helical" evidence="7">
    <location>
        <begin position="60"/>
        <end position="80"/>
    </location>
</feature>
<feature type="transmembrane region" description="Helical" evidence="7">
    <location>
        <begin position="232"/>
        <end position="253"/>
    </location>
</feature>
<evidence type="ECO:0000256" key="5">
    <source>
        <dbReference type="ARBA" id="ARBA00022989"/>
    </source>
</evidence>
<organism evidence="9 10">
    <name type="scientific">Christiangramia forsetii (strain DSM 17595 / CGMCC 1.15422 / KT0803)</name>
    <name type="common">Gramella forsetii</name>
    <dbReference type="NCBI Taxonomy" id="411154"/>
    <lineage>
        <taxon>Bacteria</taxon>
        <taxon>Pseudomonadati</taxon>
        <taxon>Bacteroidota</taxon>
        <taxon>Flavobacteriia</taxon>
        <taxon>Flavobacteriales</taxon>
        <taxon>Flavobacteriaceae</taxon>
        <taxon>Christiangramia</taxon>
    </lineage>
</organism>
<dbReference type="Pfam" id="PF07690">
    <property type="entry name" value="MFS_1"/>
    <property type="match status" value="1"/>
</dbReference>
<keyword evidence="5 7" id="KW-1133">Transmembrane helix</keyword>
<feature type="transmembrane region" description="Helical" evidence="7">
    <location>
        <begin position="92"/>
        <end position="124"/>
    </location>
</feature>
<dbReference type="SUPFAM" id="SSF103473">
    <property type="entry name" value="MFS general substrate transporter"/>
    <property type="match status" value="1"/>
</dbReference>
<evidence type="ECO:0000259" key="8">
    <source>
        <dbReference type="PROSITE" id="PS50850"/>
    </source>
</evidence>
<keyword evidence="2" id="KW-0813">Transport</keyword>
<dbReference type="STRING" id="411154.GFO_0020"/>
<dbReference type="InterPro" id="IPR011701">
    <property type="entry name" value="MFS"/>
</dbReference>
<feature type="transmembrane region" description="Helical" evidence="7">
    <location>
        <begin position="151"/>
        <end position="175"/>
    </location>
</feature>
<proteinExistence type="predicted"/>
<feature type="domain" description="Major facilitator superfamily (MFS) profile" evidence="8">
    <location>
        <begin position="25"/>
        <end position="409"/>
    </location>
</feature>
<dbReference type="HOGENOM" id="CLU_001265_59_9_10"/>
<dbReference type="AlphaFoldDB" id="A0LXB6"/>
<reference evidence="9 10" key="1">
    <citation type="journal article" date="2006" name="Environ. Microbiol.">
        <title>Whole genome analysis of the marine Bacteroidetes'Gramella forsetii' reveals adaptations to degradation of polymeric organic matter.</title>
        <authorList>
            <person name="Bauer M."/>
            <person name="Kube M."/>
            <person name="Teeling H."/>
            <person name="Richter M."/>
            <person name="Lombardot T."/>
            <person name="Allers E."/>
            <person name="Wuerdemann C.A."/>
            <person name="Quast C."/>
            <person name="Kuhl H."/>
            <person name="Knaust F."/>
            <person name="Woebken D."/>
            <person name="Bischof K."/>
            <person name="Mussmann M."/>
            <person name="Choudhuri J.V."/>
            <person name="Meyer F."/>
            <person name="Reinhardt R."/>
            <person name="Amann R.I."/>
            <person name="Gloeckner F.O."/>
        </authorList>
    </citation>
    <scope>NUCLEOTIDE SEQUENCE [LARGE SCALE GENOMIC DNA]</scope>
    <source>
        <strain evidence="9 10">KT0803</strain>
    </source>
</reference>
<evidence type="ECO:0000256" key="7">
    <source>
        <dbReference type="SAM" id="Phobius"/>
    </source>
</evidence>
<feature type="transmembrane region" description="Helical" evidence="7">
    <location>
        <begin position="385"/>
        <end position="403"/>
    </location>
</feature>
<evidence type="ECO:0000313" key="9">
    <source>
        <dbReference type="EMBL" id="CAL65011.1"/>
    </source>
</evidence>
<keyword evidence="3" id="KW-1003">Cell membrane</keyword>
<keyword evidence="6 7" id="KW-0472">Membrane</keyword>
<feature type="transmembrane region" description="Helical" evidence="7">
    <location>
        <begin position="28"/>
        <end position="48"/>
    </location>
</feature>
<dbReference type="InterPro" id="IPR050171">
    <property type="entry name" value="MFS_Transporters"/>
</dbReference>
<feature type="transmembrane region" description="Helical" evidence="7">
    <location>
        <begin position="322"/>
        <end position="347"/>
    </location>
</feature>
<dbReference type="InterPro" id="IPR020846">
    <property type="entry name" value="MFS_dom"/>
</dbReference>
<dbReference type="eggNOG" id="COG2223">
    <property type="taxonomic scope" value="Bacteria"/>
</dbReference>
<name>A0LXB6_CHRFK</name>
<sequence>MQILGISISLILAGLIKFFRNNTREVGFGWMLTFLSSFGQTFLISIYVPEILKTFAISNGLFGSIYAIATVTSSVIMLSVGHMIDHKPVKKITALTVAGLAVSSFLLGISHLSIAILIIALIGLRLTGQGLMSHISLTVMSRHYELDRGKALSIASLGYAIGEAIFPICISSLILWYDYEIAAMASAAFLFLYLIRLYFSDLTHFDKGLELATKPSAKSLMKEYKSLLKKKAFYILMPVSFALSFTITAVFFYQYVIVEDNGWSVSLYASFFTVYALTRVVFSIYGGVLVDKYTGKQMFRFYLIPFTLGLLPFAFSDSIFGALVFLILAGISVGMAGTVKSAVLAEVFGTEKLGTIRSVFTMFMVLSTALGPLIFGTLMDMGTEFGSILLVTAIILGLIILNAQRIRRI</sequence>
<gene>
    <name evidence="9" type="ordered locus">GFO_0020</name>
</gene>
<feature type="transmembrane region" description="Helical" evidence="7">
    <location>
        <begin position="359"/>
        <end position="379"/>
    </location>
</feature>
<evidence type="ECO:0000256" key="2">
    <source>
        <dbReference type="ARBA" id="ARBA00022448"/>
    </source>
</evidence>
<evidence type="ECO:0000256" key="6">
    <source>
        <dbReference type="ARBA" id="ARBA00023136"/>
    </source>
</evidence>
<dbReference type="PROSITE" id="PS50850">
    <property type="entry name" value="MFS"/>
    <property type="match status" value="1"/>
</dbReference>